<dbReference type="GO" id="GO:0009073">
    <property type="term" value="P:aromatic amino acid family biosynthetic process"/>
    <property type="evidence" value="ECO:0007669"/>
    <property type="project" value="UniProtKB-KW"/>
</dbReference>
<dbReference type="Proteomes" id="UP000182321">
    <property type="component" value="Unassembled WGS sequence"/>
</dbReference>
<name>A0A1H7IM76_9FIRM</name>
<evidence type="ECO:0000256" key="4">
    <source>
        <dbReference type="ARBA" id="ARBA00022741"/>
    </source>
</evidence>
<evidence type="ECO:0000256" key="9">
    <source>
        <dbReference type="HAMAP-Rule" id="MF_00110"/>
    </source>
</evidence>
<evidence type="ECO:0000259" key="12">
    <source>
        <dbReference type="Pfam" id="PF24621"/>
    </source>
</evidence>
<evidence type="ECO:0000256" key="7">
    <source>
        <dbReference type="ARBA" id="ARBA00023239"/>
    </source>
</evidence>
<dbReference type="GO" id="GO:0005737">
    <property type="term" value="C:cytoplasm"/>
    <property type="evidence" value="ECO:0007669"/>
    <property type="project" value="UniProtKB-SubCell"/>
</dbReference>
<evidence type="ECO:0000256" key="2">
    <source>
        <dbReference type="ARBA" id="ARBA00001947"/>
    </source>
</evidence>
<comment type="cofactor">
    <cofactor evidence="2">
        <name>Zn(2+)</name>
        <dbReference type="ChEBI" id="CHEBI:29105"/>
    </cofactor>
</comment>
<comment type="cofactor">
    <cofactor evidence="9">
        <name>Co(2+)</name>
        <dbReference type="ChEBI" id="CHEBI:48828"/>
    </cofactor>
    <cofactor evidence="9">
        <name>Zn(2+)</name>
        <dbReference type="ChEBI" id="CHEBI:29105"/>
    </cofactor>
    <text evidence="9">Binds 1 divalent metal cation per subunit. Can use either Co(2+) or Zn(2+).</text>
</comment>
<dbReference type="PANTHER" id="PTHR43622:SF1">
    <property type="entry name" value="3-DEHYDROQUINATE SYNTHASE"/>
    <property type="match status" value="1"/>
</dbReference>
<organism evidence="13 14">
    <name type="scientific">Pseudobutyrivibrio ruminis</name>
    <dbReference type="NCBI Taxonomy" id="46206"/>
    <lineage>
        <taxon>Bacteria</taxon>
        <taxon>Bacillati</taxon>
        <taxon>Bacillota</taxon>
        <taxon>Clostridia</taxon>
        <taxon>Lachnospirales</taxon>
        <taxon>Lachnospiraceae</taxon>
        <taxon>Pseudobutyrivibrio</taxon>
    </lineage>
</organism>
<comment type="caution">
    <text evidence="9">Lacks conserved residue(s) required for the propagation of feature annotation.</text>
</comment>
<feature type="binding site" evidence="9">
    <location>
        <position position="251"/>
    </location>
    <ligand>
        <name>Zn(2+)</name>
        <dbReference type="ChEBI" id="CHEBI:29105"/>
    </ligand>
</feature>
<sequence>MLQELLINYENKPCYKIVFRPDFSDLINVFNSEVNHQYDKICIVTDSNVAKLYLHEIISGFKNIDSEVYSFSFDAGEESKNLCIVNLLYQHLINHKFARNSLLVALGGGVVGDLTGFAAATFLRGIDFIQVPTTLLSQVDSSVGGKTGVDFNQYKNMVGAFYMPKLVYMNIGSLNTLDDNNFICGMGEVVKSALIADKDFYNWLKDNSELLKARNYDALAYAVGKCCGIKGHVVEIDPKEKGIRAYLNFGHTIGHAIEKLKNFTLGHGQCVGLGMVSAIYLSNKLSYISDDEVSDIIETLKEFDIPVSVDGLNPTEVLAATKSDKKMTGNKIKFTILKAVGQADSYLDFSDEDLLWAIDKVLV</sequence>
<feature type="binding site" evidence="9">
    <location>
        <position position="267"/>
    </location>
    <ligand>
        <name>Zn(2+)</name>
        <dbReference type="ChEBI" id="CHEBI:29105"/>
    </ligand>
</feature>
<dbReference type="EC" id="4.2.3.4" evidence="9 10"/>
<keyword evidence="3 9" id="KW-0479">Metal-binding</keyword>
<keyword evidence="6 9" id="KW-0520">NAD</keyword>
<dbReference type="Gene3D" id="1.20.1090.10">
    <property type="entry name" value="Dehydroquinate synthase-like - alpha domain"/>
    <property type="match status" value="1"/>
</dbReference>
<comment type="cofactor">
    <cofactor evidence="1 9">
        <name>NAD(+)</name>
        <dbReference type="ChEBI" id="CHEBI:57540"/>
    </cofactor>
</comment>
<keyword evidence="5 9" id="KW-0862">Zinc</keyword>
<comment type="similarity">
    <text evidence="9">Belongs to the sugar phosphate cyclases superfamily. Dehydroquinate synthase family.</text>
</comment>
<feature type="binding site" evidence="9">
    <location>
        <begin position="133"/>
        <end position="134"/>
    </location>
    <ligand>
        <name>NAD(+)</name>
        <dbReference type="ChEBI" id="CHEBI:57540"/>
    </ligand>
</feature>
<dbReference type="Pfam" id="PF01761">
    <property type="entry name" value="DHQ_synthase"/>
    <property type="match status" value="1"/>
</dbReference>
<dbReference type="EMBL" id="FNZX01000007">
    <property type="protein sequence ID" value="SEK62972.1"/>
    <property type="molecule type" value="Genomic_DNA"/>
</dbReference>
<feature type="domain" description="3-dehydroquinate synthase N-terminal" evidence="11">
    <location>
        <begin position="72"/>
        <end position="182"/>
    </location>
</feature>
<feature type="binding site" evidence="9">
    <location>
        <position position="146"/>
    </location>
    <ligand>
        <name>NAD(+)</name>
        <dbReference type="ChEBI" id="CHEBI:57540"/>
    </ligand>
</feature>
<keyword evidence="9" id="KW-0028">Amino-acid biosynthesis</keyword>
<protein>
    <recommendedName>
        <fullName evidence="9 10">3-dehydroquinate synthase</fullName>
        <shortName evidence="9">DHQS</shortName>
        <ecNumber evidence="9 10">4.2.3.4</ecNumber>
    </recommendedName>
</protein>
<dbReference type="PANTHER" id="PTHR43622">
    <property type="entry name" value="3-DEHYDROQUINATE SYNTHASE"/>
    <property type="match status" value="1"/>
</dbReference>
<reference evidence="14" key="1">
    <citation type="submission" date="2016-10" db="EMBL/GenBank/DDBJ databases">
        <authorList>
            <person name="Varghese N."/>
        </authorList>
    </citation>
    <scope>NUCLEOTIDE SEQUENCE [LARGE SCALE GENOMIC DNA]</scope>
    <source>
        <strain evidence="14">ACV-9</strain>
    </source>
</reference>
<dbReference type="GO" id="GO:0000166">
    <property type="term" value="F:nucleotide binding"/>
    <property type="evidence" value="ECO:0007669"/>
    <property type="project" value="UniProtKB-KW"/>
</dbReference>
<feature type="domain" description="3-dehydroquinate synthase C-terminal" evidence="12">
    <location>
        <begin position="185"/>
        <end position="327"/>
    </location>
</feature>
<dbReference type="CDD" id="cd08195">
    <property type="entry name" value="DHQS"/>
    <property type="match status" value="1"/>
</dbReference>
<comment type="function">
    <text evidence="9">Catalyzes the conversion of 3-deoxy-D-arabino-heptulosonate 7-phosphate (DAHP) to dehydroquinate (DHQ).</text>
</comment>
<evidence type="ECO:0000313" key="14">
    <source>
        <dbReference type="Proteomes" id="UP000182321"/>
    </source>
</evidence>
<dbReference type="RefSeq" id="WP_074790537.1">
    <property type="nucleotide sequence ID" value="NZ_FNZX01000007.1"/>
</dbReference>
<dbReference type="Gene3D" id="3.40.50.1970">
    <property type="match status" value="1"/>
</dbReference>
<feature type="binding site" evidence="9">
    <location>
        <position position="155"/>
    </location>
    <ligand>
        <name>NAD(+)</name>
        <dbReference type="ChEBI" id="CHEBI:57540"/>
    </ligand>
</feature>
<keyword evidence="14" id="KW-1185">Reference proteome</keyword>
<evidence type="ECO:0000256" key="3">
    <source>
        <dbReference type="ARBA" id="ARBA00022723"/>
    </source>
</evidence>
<dbReference type="InterPro" id="IPR030963">
    <property type="entry name" value="DHQ_synth_fam"/>
</dbReference>
<evidence type="ECO:0000256" key="8">
    <source>
        <dbReference type="ARBA" id="ARBA00023285"/>
    </source>
</evidence>
<dbReference type="InterPro" id="IPR016037">
    <property type="entry name" value="DHQ_synth_AroB"/>
</dbReference>
<dbReference type="HAMAP" id="MF_00110">
    <property type="entry name" value="DHQ_synthase"/>
    <property type="match status" value="1"/>
</dbReference>
<dbReference type="InterPro" id="IPR030960">
    <property type="entry name" value="DHQS/DOIS_N"/>
</dbReference>
<dbReference type="PIRSF" id="PIRSF001455">
    <property type="entry name" value="DHQ_synth"/>
    <property type="match status" value="1"/>
</dbReference>
<dbReference type="GO" id="GO:0003856">
    <property type="term" value="F:3-dehydroquinate synthase activity"/>
    <property type="evidence" value="ECO:0007669"/>
    <property type="project" value="UniProtKB-UniRule"/>
</dbReference>
<proteinExistence type="inferred from homology"/>
<feature type="binding site" evidence="9">
    <location>
        <position position="188"/>
    </location>
    <ligand>
        <name>Zn(2+)</name>
        <dbReference type="ChEBI" id="CHEBI:29105"/>
    </ligand>
</feature>
<feature type="binding site" evidence="9">
    <location>
        <begin position="109"/>
        <end position="113"/>
    </location>
    <ligand>
        <name>NAD(+)</name>
        <dbReference type="ChEBI" id="CHEBI:57540"/>
    </ligand>
</feature>
<dbReference type="AlphaFoldDB" id="A0A1H7IM76"/>
<gene>
    <name evidence="9" type="primary">aroB</name>
    <name evidence="13" type="ORF">SAMN02910377_01416</name>
</gene>
<keyword evidence="8 9" id="KW-0170">Cobalt</keyword>
<dbReference type="InterPro" id="IPR050071">
    <property type="entry name" value="Dehydroquinate_synthase"/>
</dbReference>
<dbReference type="FunFam" id="3.40.50.1970:FF:000007">
    <property type="entry name" value="Pentafunctional AROM polypeptide"/>
    <property type="match status" value="1"/>
</dbReference>
<comment type="catalytic activity">
    <reaction evidence="9">
        <text>7-phospho-2-dehydro-3-deoxy-D-arabino-heptonate = 3-dehydroquinate + phosphate</text>
        <dbReference type="Rhea" id="RHEA:21968"/>
        <dbReference type="ChEBI" id="CHEBI:32364"/>
        <dbReference type="ChEBI" id="CHEBI:43474"/>
        <dbReference type="ChEBI" id="CHEBI:58394"/>
        <dbReference type="EC" id="4.2.3.4"/>
    </reaction>
</comment>
<evidence type="ECO:0000256" key="10">
    <source>
        <dbReference type="NCBIfam" id="TIGR01357"/>
    </source>
</evidence>
<dbReference type="Pfam" id="PF24621">
    <property type="entry name" value="DHQS_C"/>
    <property type="match status" value="1"/>
</dbReference>
<keyword evidence="9" id="KW-0963">Cytoplasm</keyword>
<accession>A0A1H7IM76</accession>
<keyword evidence="4 9" id="KW-0547">Nucleotide-binding</keyword>
<comment type="pathway">
    <text evidence="9">Metabolic intermediate biosynthesis; chorismate biosynthesis; chorismate from D-erythrose 4-phosphate and phosphoenolpyruvate: step 2/7.</text>
</comment>
<evidence type="ECO:0000256" key="5">
    <source>
        <dbReference type="ARBA" id="ARBA00022833"/>
    </source>
</evidence>
<dbReference type="InterPro" id="IPR056179">
    <property type="entry name" value="DHQS_C"/>
</dbReference>
<dbReference type="SUPFAM" id="SSF56796">
    <property type="entry name" value="Dehydroquinate synthase-like"/>
    <property type="match status" value="1"/>
</dbReference>
<keyword evidence="9" id="KW-0057">Aromatic amino acid biosynthesis</keyword>
<dbReference type="GO" id="GO:0046872">
    <property type="term" value="F:metal ion binding"/>
    <property type="evidence" value="ECO:0007669"/>
    <property type="project" value="UniProtKB-KW"/>
</dbReference>
<dbReference type="GO" id="GO:0008652">
    <property type="term" value="P:amino acid biosynthetic process"/>
    <property type="evidence" value="ECO:0007669"/>
    <property type="project" value="UniProtKB-KW"/>
</dbReference>
<dbReference type="NCBIfam" id="TIGR01357">
    <property type="entry name" value="aroB"/>
    <property type="match status" value="1"/>
</dbReference>
<comment type="subcellular location">
    <subcellularLocation>
        <location evidence="9">Cytoplasm</location>
    </subcellularLocation>
</comment>
<evidence type="ECO:0000256" key="1">
    <source>
        <dbReference type="ARBA" id="ARBA00001911"/>
    </source>
</evidence>
<dbReference type="GO" id="GO:0009423">
    <property type="term" value="P:chorismate biosynthetic process"/>
    <property type="evidence" value="ECO:0007669"/>
    <property type="project" value="UniProtKB-UniRule"/>
</dbReference>
<dbReference type="UniPathway" id="UPA00053">
    <property type="reaction ID" value="UER00085"/>
</dbReference>
<evidence type="ECO:0000256" key="6">
    <source>
        <dbReference type="ARBA" id="ARBA00023027"/>
    </source>
</evidence>
<evidence type="ECO:0000313" key="13">
    <source>
        <dbReference type="EMBL" id="SEK62972.1"/>
    </source>
</evidence>
<keyword evidence="7 9" id="KW-0456">Lyase</keyword>
<evidence type="ECO:0000259" key="11">
    <source>
        <dbReference type="Pfam" id="PF01761"/>
    </source>
</evidence>